<evidence type="ECO:0000313" key="2">
    <source>
        <dbReference type="EMBL" id="QHT99400.1"/>
    </source>
</evidence>
<dbReference type="EMBL" id="MN740307">
    <property type="protein sequence ID" value="QHT99400.1"/>
    <property type="molecule type" value="Genomic_DNA"/>
</dbReference>
<organism evidence="2">
    <name type="scientific">viral metagenome</name>
    <dbReference type="NCBI Taxonomy" id="1070528"/>
    <lineage>
        <taxon>unclassified sequences</taxon>
        <taxon>metagenomes</taxon>
        <taxon>organismal metagenomes</taxon>
    </lineage>
</organism>
<feature type="compositionally biased region" description="Basic residues" evidence="1">
    <location>
        <begin position="659"/>
        <end position="671"/>
    </location>
</feature>
<proteinExistence type="predicted"/>
<protein>
    <submittedName>
        <fullName evidence="2">Uncharacterized protein</fullName>
    </submittedName>
</protein>
<name>A0A6C0J3P4_9ZZZZ</name>
<feature type="region of interest" description="Disordered" evidence="1">
    <location>
        <begin position="653"/>
        <end position="678"/>
    </location>
</feature>
<dbReference type="AlphaFoldDB" id="A0A6C0J3P4"/>
<accession>A0A6C0J3P4</accession>
<evidence type="ECO:0000256" key="1">
    <source>
        <dbReference type="SAM" id="MobiDB-lite"/>
    </source>
</evidence>
<sequence length="861" mass="100597">MDLKQNKLTKAEWDSIEIQVGADEKKILKLIDDGYDNVNIRLNETLSLNSYIHFPQTREMDYFLFKKYFDDEMMNVIKKYGDEQLKSYTCNINSGKLKKLKSGEIIRLNNLDNNIKLNKSNIFEYLLIDLFTGLVKQIKQRKQKYAFYLYTLIQIKKSSIAYINEYVNDLLDYTISYANSFTNISEIITNAYEFIECNKYLLKYEDRVLFKHQKELFTISKQDDEDEFIPRLILYTAPTGTGKTLSPIGLSKNNRIIFVCVARHIGLALAKSAISMEKKVAFAFGCETSADIRLHYFSAIDYTVNKRSGGIWKVDNSVGDNVEIMICDVQSYITAMHYMLAFNKTENIITYWDEPTITLDYEEHELHETIHKNWVNNKIPTMVLSCATLPSQVELQPIFDDFVNKFDNAEIHRISSYDCRKSIPILNTDMCCVLPHYLYQEYNDMINSATYCKNNKTILRYFDLREIIMFIEYIHDNEYIDEMYTIDNYFEDKIVNITMNRLKEYYLEVLLHLNAEYWNKIYNYMKLAHKPRYNDKRTNVYIQKTNSLNNPTKTNAGSVLTRTESVAGNYVNPVENTEAPAGVLITTTDAYTLTDGPTIFLADDIDKIANFYIKHTNISNMVYSEILNNIGYNNIITNKLDKIEKDIETQDEREGKTLIKGHKGNQPKKKGKDNYKTSNQTQKLINDADKLRKMVKVVSLDSVYLPNTRQHQARWTPDGEVRENAFVSNIGEEMSKEIMLLSIEDNLKFLLLLGIGVFKQIENKRYMEIIKQLADEQRLYMIIASTDYIYGTNYQFCHGFIGKDLNNMTQQKTLQAMGRVGRNNIQQDYTIRFRDNNMIMKLFQEPEHNLEAINMCRLFVS</sequence>
<reference evidence="2" key="1">
    <citation type="journal article" date="2020" name="Nature">
        <title>Giant virus diversity and host interactions through global metagenomics.</title>
        <authorList>
            <person name="Schulz F."/>
            <person name="Roux S."/>
            <person name="Paez-Espino D."/>
            <person name="Jungbluth S."/>
            <person name="Walsh D.A."/>
            <person name="Denef V.J."/>
            <person name="McMahon K.D."/>
            <person name="Konstantinidis K.T."/>
            <person name="Eloe-Fadrosh E.A."/>
            <person name="Kyrpides N.C."/>
            <person name="Woyke T."/>
        </authorList>
    </citation>
    <scope>NUCLEOTIDE SEQUENCE</scope>
    <source>
        <strain evidence="2">GVMAG-M-3300025699-48</strain>
    </source>
</reference>